<evidence type="ECO:0000259" key="2">
    <source>
        <dbReference type="Pfam" id="PF03795"/>
    </source>
</evidence>
<dbReference type="Proteomes" id="UP000324758">
    <property type="component" value="Unassembled WGS sequence"/>
</dbReference>
<dbReference type="SUPFAM" id="SSF54909">
    <property type="entry name" value="Dimeric alpha+beta barrel"/>
    <property type="match status" value="1"/>
</dbReference>
<dbReference type="PANTHER" id="PTHR35174">
    <property type="entry name" value="BLL7171 PROTEIN-RELATED"/>
    <property type="match status" value="1"/>
</dbReference>
<feature type="domain" description="YCII-related" evidence="2">
    <location>
        <begin position="15"/>
        <end position="92"/>
    </location>
</feature>
<reference evidence="3 4" key="1">
    <citation type="submission" date="2019-08" db="EMBL/GenBank/DDBJ databases">
        <title>Bradyrhizobium hipponensis sp. nov., a rhizobium isolated from a Lupinus angustifolius root nodule in Tunisia.</title>
        <authorList>
            <person name="Off K."/>
            <person name="Rejili M."/>
            <person name="Mars M."/>
            <person name="Brachmann A."/>
            <person name="Marin M."/>
        </authorList>
    </citation>
    <scope>NUCLEOTIDE SEQUENCE [LARGE SCALE GENOMIC DNA]</scope>
    <source>
        <strain evidence="3 4">CTAW71</strain>
    </source>
</reference>
<comment type="caution">
    <text evidence="3">The sequence shown here is derived from an EMBL/GenBank/DDBJ whole genome shotgun (WGS) entry which is preliminary data.</text>
</comment>
<protein>
    <recommendedName>
        <fullName evidence="2">YCII-related domain-containing protein</fullName>
    </recommendedName>
</protein>
<dbReference type="OrthoDB" id="9807535at2"/>
<evidence type="ECO:0000313" key="4">
    <source>
        <dbReference type="Proteomes" id="UP000324758"/>
    </source>
</evidence>
<dbReference type="Pfam" id="PF03795">
    <property type="entry name" value="YCII"/>
    <property type="match status" value="1"/>
</dbReference>
<evidence type="ECO:0000313" key="3">
    <source>
        <dbReference type="EMBL" id="TYL90655.1"/>
    </source>
</evidence>
<organism evidence="3 4">
    <name type="scientific">Bradyrhizobium rifense</name>
    <dbReference type="NCBI Taxonomy" id="515499"/>
    <lineage>
        <taxon>Bacteria</taxon>
        <taxon>Pseudomonadati</taxon>
        <taxon>Pseudomonadota</taxon>
        <taxon>Alphaproteobacteria</taxon>
        <taxon>Hyphomicrobiales</taxon>
        <taxon>Nitrobacteraceae</taxon>
        <taxon>Bradyrhizobium</taxon>
    </lineage>
</organism>
<dbReference type="AlphaFoldDB" id="A0A5D3KHQ5"/>
<dbReference type="PANTHER" id="PTHR35174:SF1">
    <property type="entry name" value="BLL0086 PROTEIN"/>
    <property type="match status" value="1"/>
</dbReference>
<name>A0A5D3KHQ5_9BRAD</name>
<sequence>MRFMYIVTSPKPMAGPSPALAEAMQRISEREIRAGRMLDNGGLMPLATGARVRVADGELSVIDGPFVEAKEVIGGYAIFELRDKDEALAMAKEFMQLHLDHMPGWEGTCELRAFATPGVDVACEVNARAGVAAHA</sequence>
<proteinExistence type="inferred from homology"/>
<dbReference type="RefSeq" id="WP_148776017.1">
    <property type="nucleotide sequence ID" value="NZ_VSSS01000051.1"/>
</dbReference>
<evidence type="ECO:0000256" key="1">
    <source>
        <dbReference type="ARBA" id="ARBA00007689"/>
    </source>
</evidence>
<gene>
    <name evidence="3" type="ORF">FXB40_31665</name>
</gene>
<dbReference type="Gene3D" id="3.30.70.1060">
    <property type="entry name" value="Dimeric alpha+beta barrel"/>
    <property type="match status" value="1"/>
</dbReference>
<dbReference type="EMBL" id="VSSS01000051">
    <property type="protein sequence ID" value="TYL90655.1"/>
    <property type="molecule type" value="Genomic_DNA"/>
</dbReference>
<accession>A0A5D3KHQ5</accession>
<keyword evidence="4" id="KW-1185">Reference proteome</keyword>
<dbReference type="InterPro" id="IPR005545">
    <property type="entry name" value="YCII"/>
</dbReference>
<dbReference type="InterPro" id="IPR011008">
    <property type="entry name" value="Dimeric_a/b-barrel"/>
</dbReference>
<comment type="similarity">
    <text evidence="1">Belongs to the YciI family.</text>
</comment>